<keyword evidence="2" id="KW-1185">Reference proteome</keyword>
<name>D7T1Z4_VITVI</name>
<dbReference type="Proteomes" id="UP000009183">
    <property type="component" value="Chromosome 16"/>
</dbReference>
<gene>
    <name evidence="1" type="ordered locus">VIT_16s0022g00460</name>
</gene>
<proteinExistence type="predicted"/>
<dbReference type="EMBL" id="FN595506">
    <property type="protein sequence ID" value="CBI24600.3"/>
    <property type="molecule type" value="Genomic_DNA"/>
</dbReference>
<organism evidence="1 2">
    <name type="scientific">Vitis vinifera</name>
    <name type="common">Grape</name>
    <dbReference type="NCBI Taxonomy" id="29760"/>
    <lineage>
        <taxon>Eukaryota</taxon>
        <taxon>Viridiplantae</taxon>
        <taxon>Streptophyta</taxon>
        <taxon>Embryophyta</taxon>
        <taxon>Tracheophyta</taxon>
        <taxon>Spermatophyta</taxon>
        <taxon>Magnoliopsida</taxon>
        <taxon>eudicotyledons</taxon>
        <taxon>Gunneridae</taxon>
        <taxon>Pentapetalae</taxon>
        <taxon>rosids</taxon>
        <taxon>Vitales</taxon>
        <taxon>Vitaceae</taxon>
        <taxon>Viteae</taxon>
        <taxon>Vitis</taxon>
    </lineage>
</organism>
<dbReference type="AlphaFoldDB" id="D7T1Z4"/>
<dbReference type="HOGENOM" id="CLU_3243224_0_0_1"/>
<evidence type="ECO:0000313" key="2">
    <source>
        <dbReference type="Proteomes" id="UP000009183"/>
    </source>
</evidence>
<accession>D7T1Z4</accession>
<dbReference type="InParanoid" id="D7T1Z4"/>
<sequence>MQALSTSTFRCFDYHRHRFYRVLLHSVSNHRVSNISVRDGFWA</sequence>
<reference evidence="2" key="1">
    <citation type="journal article" date="2007" name="Nature">
        <title>The grapevine genome sequence suggests ancestral hexaploidization in major angiosperm phyla.</title>
        <authorList>
            <consortium name="The French-Italian Public Consortium for Grapevine Genome Characterization."/>
            <person name="Jaillon O."/>
            <person name="Aury J.-M."/>
            <person name="Noel B."/>
            <person name="Policriti A."/>
            <person name="Clepet C."/>
            <person name="Casagrande A."/>
            <person name="Choisne N."/>
            <person name="Aubourg S."/>
            <person name="Vitulo N."/>
            <person name="Jubin C."/>
            <person name="Vezzi A."/>
            <person name="Legeai F."/>
            <person name="Hugueney P."/>
            <person name="Dasilva C."/>
            <person name="Horner D."/>
            <person name="Mica E."/>
            <person name="Jublot D."/>
            <person name="Poulain J."/>
            <person name="Bruyere C."/>
            <person name="Billault A."/>
            <person name="Segurens B."/>
            <person name="Gouyvenoux M."/>
            <person name="Ugarte E."/>
            <person name="Cattonaro F."/>
            <person name="Anthouard V."/>
            <person name="Vico V."/>
            <person name="Del Fabbro C."/>
            <person name="Alaux M."/>
            <person name="Di Gaspero G."/>
            <person name="Dumas V."/>
            <person name="Felice N."/>
            <person name="Paillard S."/>
            <person name="Juman I."/>
            <person name="Moroldo M."/>
            <person name="Scalabrin S."/>
            <person name="Canaguier A."/>
            <person name="Le Clainche I."/>
            <person name="Malacrida G."/>
            <person name="Durand E."/>
            <person name="Pesole G."/>
            <person name="Laucou V."/>
            <person name="Chatelet P."/>
            <person name="Merdinoglu D."/>
            <person name="Delledonne M."/>
            <person name="Pezzotti M."/>
            <person name="Lecharny A."/>
            <person name="Scarpelli C."/>
            <person name="Artiguenave F."/>
            <person name="Pe M.E."/>
            <person name="Valle G."/>
            <person name="Morgante M."/>
            <person name="Caboche M."/>
            <person name="Adam-Blondon A.-F."/>
            <person name="Weissenbach J."/>
            <person name="Quetier F."/>
            <person name="Wincker P."/>
        </authorList>
    </citation>
    <scope>NUCLEOTIDE SEQUENCE [LARGE SCALE GENOMIC DNA]</scope>
    <source>
        <strain evidence="2">cv. Pinot noir / PN40024</strain>
    </source>
</reference>
<protein>
    <submittedName>
        <fullName evidence="1">Uncharacterized protein</fullName>
    </submittedName>
</protein>
<evidence type="ECO:0000313" key="1">
    <source>
        <dbReference type="EMBL" id="CBI24600.3"/>
    </source>
</evidence>
<dbReference type="PaxDb" id="29760-VIT_16s0022g00460.t01"/>